<dbReference type="Pfam" id="PF02517">
    <property type="entry name" value="Rce1-like"/>
    <property type="match status" value="1"/>
</dbReference>
<dbReference type="EMBL" id="JANUHB010000001">
    <property type="protein sequence ID" value="MCS0807359.1"/>
    <property type="molecule type" value="Genomic_DNA"/>
</dbReference>
<accession>A0ABT2D7W6</accession>
<keyword evidence="1" id="KW-1133">Transmembrane helix</keyword>
<keyword evidence="1" id="KW-0472">Membrane</keyword>
<feature type="transmembrane region" description="Helical" evidence="1">
    <location>
        <begin position="121"/>
        <end position="141"/>
    </location>
</feature>
<feature type="domain" description="CAAX prenyl protease 2/Lysostaphin resistance protein A-like" evidence="2">
    <location>
        <begin position="109"/>
        <end position="200"/>
    </location>
</feature>
<keyword evidence="1" id="KW-0812">Transmembrane</keyword>
<feature type="transmembrane region" description="Helical" evidence="1">
    <location>
        <begin position="188"/>
        <end position="205"/>
    </location>
</feature>
<dbReference type="InterPro" id="IPR003675">
    <property type="entry name" value="Rce1/LyrA-like_dom"/>
</dbReference>
<keyword evidence="3" id="KW-0482">Metalloprotease</keyword>
<reference evidence="3 4" key="1">
    <citation type="submission" date="2022-08" db="EMBL/GenBank/DDBJ databases">
        <title>Reclassification of Massilia species as members of the genera Telluria, Duganella, Pseudoduganella, Mokoshia gen. nov. and Zemynaea gen. nov. using orthogonal and non-orthogonal genome-based approaches.</title>
        <authorList>
            <person name="Bowman J.P."/>
        </authorList>
    </citation>
    <scope>NUCLEOTIDE SEQUENCE [LARGE SCALE GENOMIC DNA]</scope>
    <source>
        <strain evidence="3 4">JCM 31605</strain>
    </source>
</reference>
<dbReference type="GO" id="GO:0008237">
    <property type="term" value="F:metallopeptidase activity"/>
    <property type="evidence" value="ECO:0007669"/>
    <property type="project" value="UniProtKB-KW"/>
</dbReference>
<feature type="transmembrane region" description="Helical" evidence="1">
    <location>
        <begin position="12"/>
        <end position="34"/>
    </location>
</feature>
<evidence type="ECO:0000259" key="2">
    <source>
        <dbReference type="Pfam" id="PF02517"/>
    </source>
</evidence>
<proteinExistence type="predicted"/>
<feature type="transmembrane region" description="Helical" evidence="1">
    <location>
        <begin position="161"/>
        <end position="181"/>
    </location>
</feature>
<name>A0ABT2D7W6_9BURK</name>
<dbReference type="PANTHER" id="PTHR36435:SF1">
    <property type="entry name" value="CAAX AMINO TERMINAL PROTEASE FAMILY PROTEIN"/>
    <property type="match status" value="1"/>
</dbReference>
<protein>
    <submittedName>
        <fullName evidence="3">CPBP family intramembrane metalloprotease</fullName>
    </submittedName>
</protein>
<evidence type="ECO:0000313" key="4">
    <source>
        <dbReference type="Proteomes" id="UP001206126"/>
    </source>
</evidence>
<feature type="transmembrane region" description="Helical" evidence="1">
    <location>
        <begin position="81"/>
        <end position="100"/>
    </location>
</feature>
<comment type="caution">
    <text evidence="3">The sequence shown here is derived from an EMBL/GenBank/DDBJ whole genome shotgun (WGS) entry which is preliminary data.</text>
</comment>
<dbReference type="InterPro" id="IPR052710">
    <property type="entry name" value="CAAX_protease"/>
</dbReference>
<evidence type="ECO:0000313" key="3">
    <source>
        <dbReference type="EMBL" id="MCS0807359.1"/>
    </source>
</evidence>
<gene>
    <name evidence="3" type="ORF">NX774_05405</name>
</gene>
<dbReference type="PANTHER" id="PTHR36435">
    <property type="entry name" value="SLR1288 PROTEIN"/>
    <property type="match status" value="1"/>
</dbReference>
<keyword evidence="3" id="KW-0378">Hydrolase</keyword>
<dbReference type="Proteomes" id="UP001206126">
    <property type="component" value="Unassembled WGS sequence"/>
</dbReference>
<keyword evidence="3" id="KW-0645">Protease</keyword>
<sequence length="248" mass="27148">MSLREFANKRPVLTAVLCAGFQFALTVAILKTGMALAPASFGKVKMVAFASTILLPLLLTHLFGMRREVRLGFSNLKPSPFYLACLVPVLMFASMGVHAREGSSVGDDLVMQLFNAFGEELLFRGVIFVILLSLPQWQAILINGVLFGSMHLIHGFMDGNWANAFVWAFMSTGAGLMFTAARYRANSLWLLVLLHMIVNLASMYSNVEHLAGPAVNTMVQHAVKVVEYGLGLYVMVASLLRRPLAHAS</sequence>
<organism evidence="3 4">
    <name type="scientific">Massilia agilis</name>
    <dbReference type="NCBI Taxonomy" id="1811226"/>
    <lineage>
        <taxon>Bacteria</taxon>
        <taxon>Pseudomonadati</taxon>
        <taxon>Pseudomonadota</taxon>
        <taxon>Betaproteobacteria</taxon>
        <taxon>Burkholderiales</taxon>
        <taxon>Oxalobacteraceae</taxon>
        <taxon>Telluria group</taxon>
        <taxon>Massilia</taxon>
    </lineage>
</organism>
<keyword evidence="4" id="KW-1185">Reference proteome</keyword>
<feature type="transmembrane region" description="Helical" evidence="1">
    <location>
        <begin position="46"/>
        <end position="65"/>
    </location>
</feature>
<dbReference type="RefSeq" id="WP_258821128.1">
    <property type="nucleotide sequence ID" value="NZ_JANUHB010000001.1"/>
</dbReference>
<evidence type="ECO:0000256" key="1">
    <source>
        <dbReference type="SAM" id="Phobius"/>
    </source>
</evidence>